<proteinExistence type="predicted"/>
<name>A0ABR7RU99_9PROT</name>
<feature type="transmembrane region" description="Helical" evidence="2">
    <location>
        <begin position="62"/>
        <end position="83"/>
    </location>
</feature>
<comment type="caution">
    <text evidence="3">The sequence shown here is derived from an EMBL/GenBank/DDBJ whole genome shotgun (WGS) entry which is preliminary data.</text>
</comment>
<keyword evidence="2" id="KW-1133">Transmembrane helix</keyword>
<reference evidence="3 4" key="1">
    <citation type="journal article" date="2013" name="Int. J. Syst. Evol. Microbiol.">
        <title>Roseomonas aerophila sp. nov., isolated from air.</title>
        <authorList>
            <person name="Kim S.J."/>
            <person name="Weon H.Y."/>
            <person name="Ahn J.H."/>
            <person name="Hong S.B."/>
            <person name="Seok S.J."/>
            <person name="Whang K.S."/>
            <person name="Kwon S.W."/>
        </authorList>
    </citation>
    <scope>NUCLEOTIDE SEQUENCE [LARGE SCALE GENOMIC DNA]</scope>
    <source>
        <strain evidence="3 4">NBRC 108923</strain>
    </source>
</reference>
<keyword evidence="2" id="KW-0472">Membrane</keyword>
<organism evidence="3 4">
    <name type="scientific">Teichococcus aerophilus</name>
    <dbReference type="NCBI Taxonomy" id="1224513"/>
    <lineage>
        <taxon>Bacteria</taxon>
        <taxon>Pseudomonadati</taxon>
        <taxon>Pseudomonadota</taxon>
        <taxon>Alphaproteobacteria</taxon>
        <taxon>Acetobacterales</taxon>
        <taxon>Roseomonadaceae</taxon>
        <taxon>Roseomonas</taxon>
    </lineage>
</organism>
<keyword evidence="2" id="KW-0812">Transmembrane</keyword>
<feature type="transmembrane region" description="Helical" evidence="2">
    <location>
        <begin position="103"/>
        <end position="121"/>
    </location>
</feature>
<dbReference type="RefSeq" id="WP_187787061.1">
    <property type="nucleotide sequence ID" value="NZ_JACTVA010000083.1"/>
</dbReference>
<evidence type="ECO:0000256" key="2">
    <source>
        <dbReference type="SAM" id="Phobius"/>
    </source>
</evidence>
<protein>
    <submittedName>
        <fullName evidence="3">Uncharacterized protein</fullName>
    </submittedName>
</protein>
<keyword evidence="4" id="KW-1185">Reference proteome</keyword>
<dbReference type="Proteomes" id="UP000626026">
    <property type="component" value="Unassembled WGS sequence"/>
</dbReference>
<accession>A0ABR7RU99</accession>
<gene>
    <name evidence="3" type="ORF">IBL26_24095</name>
</gene>
<evidence type="ECO:0000313" key="4">
    <source>
        <dbReference type="Proteomes" id="UP000626026"/>
    </source>
</evidence>
<feature type="region of interest" description="Disordered" evidence="1">
    <location>
        <begin position="1"/>
        <end position="56"/>
    </location>
</feature>
<sequence length="125" mass="13405">MAGDEPEAATPRPALSSSSWTGLEPEREESTSYTVLSRDPDTWRRMNPYQDQPPQSPAARGFIIGIGLPAWVALFYLLDWLVGDVGALTGGLISSIGGQVLKGAAAFAICVVLAIVFLLRLPDFD</sequence>
<dbReference type="EMBL" id="JACTVA010000083">
    <property type="protein sequence ID" value="MBC9209938.1"/>
    <property type="molecule type" value="Genomic_DNA"/>
</dbReference>
<evidence type="ECO:0000313" key="3">
    <source>
        <dbReference type="EMBL" id="MBC9209938.1"/>
    </source>
</evidence>
<evidence type="ECO:0000256" key="1">
    <source>
        <dbReference type="SAM" id="MobiDB-lite"/>
    </source>
</evidence>